<feature type="region of interest" description="Disordered" evidence="5">
    <location>
        <begin position="949"/>
        <end position="991"/>
    </location>
</feature>
<dbReference type="PROSITE" id="PS51257">
    <property type="entry name" value="PROKAR_LIPOPROTEIN"/>
    <property type="match status" value="1"/>
</dbReference>
<feature type="transmembrane region" description="Helical" evidence="6">
    <location>
        <begin position="200"/>
        <end position="217"/>
    </location>
</feature>
<sequence>MDRARICVTCRLTPTNLLWGTLTAIPITLMSLASCATYSQFVTLDNNVVPSFLAAANFFCTGMTVISTSMLSYCAYTLSAGDMTNNLFLKKVLDDISASGLEPDVEQATLWFGLHLGSTILGLLFLLLGKLHAAHALSYLPYTVTAGFLACVGAIIVKGAWDLMTPEPGQSWLTACIGVLLACISFLLKRYGIPTNLSSVLSIILSLTIFYSWVFAADKTMDDLRSEGWLFPGGVATMHPMQVWEWDWHRVSWEHALPNLSTLPLAFVACLNRALTIAGIESAAGDVPYSTDDEMSSTSLSVVVTGFIGGVAMNPAASMTALCKEGTMNNAVTARCTAVIVAALHFAVWGSGLPLTNFLPRFLLGGLLMMMGVSMLVDWVWGVRRRVQWTGVLVIGSMLVLCLARDLITAVGLGVVVAVFRLNLQMAQVDVLKYHVSGAHFRSGEIYNADQRSVLRECGGRTEVLGLTGFIYEGVAISLSRYIKEVVRTHVELETLILDFFACHGINDSACAHIAKVVGLCESQKVRIRAVHVSPADKQLLTQWCPQNEWFQIDLSVSEVLNDTEHDLMDEMKKSVKPIQRPSPNGSAERLALETWIGPVATEELLAYTSFVTLPAGEVLSTQGKVPDRFFVAVPGFSDVRVEVQTGTANAPARLLRTTHGAICAAEAIVGTISRGTWRTMTDSVGIFLESSVTCKVLASSLPSLLAVAFTQQCQATDQLSARFTMSRGGGWAGVTFDEMTNERCIAASRSSMPRPFGQWFKSKGTGSRKLEEIPREHTVGAMWQLVASPQPKNVPHEKFAHVDNDDDNNGNDFMVLNYLSTNDCGFFLDTNRRVSNRPTASSLFQSTESAPTQTGTISFGSPPPVAEACEDFVMAEIDEEGGGTRLWNSPPPGPLSNGGMADWGSDLTLPLVESTRRVEGHGDEQPLNAQRRNWQNKMLASPVMRALLTGDGNPRDALGLGSSSSTPLRKGSESPTNYAKFRSPPSRSAM</sequence>
<evidence type="ECO:0000256" key="2">
    <source>
        <dbReference type="ARBA" id="ARBA00022692"/>
    </source>
</evidence>
<dbReference type="AlphaFoldDB" id="A0A7S1EW70"/>
<feature type="compositionally biased region" description="Polar residues" evidence="5">
    <location>
        <begin position="962"/>
        <end position="978"/>
    </location>
</feature>
<evidence type="ECO:0000259" key="7">
    <source>
        <dbReference type="Pfam" id="PF00916"/>
    </source>
</evidence>
<evidence type="ECO:0000256" key="6">
    <source>
        <dbReference type="SAM" id="Phobius"/>
    </source>
</evidence>
<feature type="transmembrane region" description="Helical" evidence="6">
    <location>
        <begin position="300"/>
        <end position="320"/>
    </location>
</feature>
<dbReference type="EMBL" id="HBFQ01004565">
    <property type="protein sequence ID" value="CAD8828809.1"/>
    <property type="molecule type" value="Transcribed_RNA"/>
</dbReference>
<evidence type="ECO:0000256" key="4">
    <source>
        <dbReference type="ARBA" id="ARBA00023136"/>
    </source>
</evidence>
<feature type="transmembrane region" description="Helical" evidence="6">
    <location>
        <begin position="362"/>
        <end position="381"/>
    </location>
</feature>
<feature type="transmembrane region" description="Helical" evidence="6">
    <location>
        <begin position="139"/>
        <end position="157"/>
    </location>
</feature>
<keyword evidence="2 6" id="KW-0812">Transmembrane</keyword>
<evidence type="ECO:0000256" key="1">
    <source>
        <dbReference type="ARBA" id="ARBA00004141"/>
    </source>
</evidence>
<evidence type="ECO:0000256" key="3">
    <source>
        <dbReference type="ARBA" id="ARBA00022989"/>
    </source>
</evidence>
<gene>
    <name evidence="8" type="ORF">NSCI0253_LOCUS3155</name>
</gene>
<feature type="transmembrane region" description="Helical" evidence="6">
    <location>
        <begin position="51"/>
        <end position="78"/>
    </location>
</feature>
<dbReference type="PANTHER" id="PTHR43310">
    <property type="entry name" value="SULFATE TRANSPORTER YBAR-RELATED"/>
    <property type="match status" value="1"/>
</dbReference>
<proteinExistence type="predicted"/>
<evidence type="ECO:0000313" key="8">
    <source>
        <dbReference type="EMBL" id="CAD8828809.1"/>
    </source>
</evidence>
<feature type="transmembrane region" description="Helical" evidence="6">
    <location>
        <begin position="169"/>
        <end position="188"/>
    </location>
</feature>
<dbReference type="InterPro" id="IPR052706">
    <property type="entry name" value="Membrane-Transporter-like"/>
</dbReference>
<keyword evidence="4 6" id="KW-0472">Membrane</keyword>
<protein>
    <recommendedName>
        <fullName evidence="7">SLC26A/SulP transporter domain-containing protein</fullName>
    </recommendedName>
</protein>
<dbReference type="InterPro" id="IPR011547">
    <property type="entry name" value="SLC26A/SulP_dom"/>
</dbReference>
<feature type="transmembrane region" description="Helical" evidence="6">
    <location>
        <begin position="17"/>
        <end position="39"/>
    </location>
</feature>
<feature type="transmembrane region" description="Helical" evidence="6">
    <location>
        <begin position="108"/>
        <end position="127"/>
    </location>
</feature>
<dbReference type="GO" id="GO:0016020">
    <property type="term" value="C:membrane"/>
    <property type="evidence" value="ECO:0007669"/>
    <property type="project" value="UniProtKB-SubCell"/>
</dbReference>
<keyword evidence="3 6" id="KW-1133">Transmembrane helix</keyword>
<name>A0A7S1EW70_NOCSC</name>
<accession>A0A7S1EW70</accession>
<comment type="subcellular location">
    <subcellularLocation>
        <location evidence="1">Membrane</location>
        <topology evidence="1">Multi-pass membrane protein</topology>
    </subcellularLocation>
</comment>
<reference evidence="8" key="1">
    <citation type="submission" date="2021-01" db="EMBL/GenBank/DDBJ databases">
        <authorList>
            <person name="Corre E."/>
            <person name="Pelletier E."/>
            <person name="Niang G."/>
            <person name="Scheremetjew M."/>
            <person name="Finn R."/>
            <person name="Kale V."/>
            <person name="Holt S."/>
            <person name="Cochrane G."/>
            <person name="Meng A."/>
            <person name="Brown T."/>
            <person name="Cohen L."/>
        </authorList>
    </citation>
    <scope>NUCLEOTIDE SEQUENCE</scope>
</reference>
<feature type="transmembrane region" description="Helical" evidence="6">
    <location>
        <begin position="332"/>
        <end position="350"/>
    </location>
</feature>
<feature type="domain" description="SLC26A/SulP transporter" evidence="7">
    <location>
        <begin position="158"/>
        <end position="379"/>
    </location>
</feature>
<evidence type="ECO:0000256" key="5">
    <source>
        <dbReference type="SAM" id="MobiDB-lite"/>
    </source>
</evidence>
<dbReference type="Pfam" id="PF00916">
    <property type="entry name" value="Sulfate_transp"/>
    <property type="match status" value="1"/>
</dbReference>
<organism evidence="8">
    <name type="scientific">Noctiluca scintillans</name>
    <name type="common">Sea sparkle</name>
    <name type="synonym">Red tide dinoflagellate</name>
    <dbReference type="NCBI Taxonomy" id="2966"/>
    <lineage>
        <taxon>Eukaryota</taxon>
        <taxon>Sar</taxon>
        <taxon>Alveolata</taxon>
        <taxon>Dinophyceae</taxon>
        <taxon>Noctilucales</taxon>
        <taxon>Noctilucaceae</taxon>
        <taxon>Noctiluca</taxon>
    </lineage>
</organism>
<dbReference type="PANTHER" id="PTHR43310:SF2">
    <property type="entry name" value="SLC26A_SULP TRANSPORTER DOMAIN-CONTAINING PROTEIN"/>
    <property type="match status" value="1"/>
</dbReference>
<feature type="transmembrane region" description="Helical" evidence="6">
    <location>
        <begin position="393"/>
        <end position="420"/>
    </location>
</feature>